<feature type="non-terminal residue" evidence="1">
    <location>
        <position position="63"/>
    </location>
</feature>
<dbReference type="Proteomes" id="UP000054549">
    <property type="component" value="Unassembled WGS sequence"/>
</dbReference>
<evidence type="ECO:0000313" key="1">
    <source>
        <dbReference type="EMBL" id="KIL66513.1"/>
    </source>
</evidence>
<gene>
    <name evidence="1" type="ORF">M378DRAFT_160991</name>
</gene>
<accession>A0A0C2XCE0</accession>
<reference evidence="1 2" key="1">
    <citation type="submission" date="2014-04" db="EMBL/GenBank/DDBJ databases">
        <title>Evolutionary Origins and Diversification of the Mycorrhizal Mutualists.</title>
        <authorList>
            <consortium name="DOE Joint Genome Institute"/>
            <consortium name="Mycorrhizal Genomics Consortium"/>
            <person name="Kohler A."/>
            <person name="Kuo A."/>
            <person name="Nagy L.G."/>
            <person name="Floudas D."/>
            <person name="Copeland A."/>
            <person name="Barry K.W."/>
            <person name="Cichocki N."/>
            <person name="Veneault-Fourrey C."/>
            <person name="LaButti K."/>
            <person name="Lindquist E.A."/>
            <person name="Lipzen A."/>
            <person name="Lundell T."/>
            <person name="Morin E."/>
            <person name="Murat C."/>
            <person name="Riley R."/>
            <person name="Ohm R."/>
            <person name="Sun H."/>
            <person name="Tunlid A."/>
            <person name="Henrissat B."/>
            <person name="Grigoriev I.V."/>
            <person name="Hibbett D.S."/>
            <person name="Martin F."/>
        </authorList>
    </citation>
    <scope>NUCLEOTIDE SEQUENCE [LARGE SCALE GENOMIC DNA]</scope>
    <source>
        <strain evidence="1 2">Koide BX008</strain>
    </source>
</reference>
<organism evidence="1 2">
    <name type="scientific">Amanita muscaria (strain Koide BX008)</name>
    <dbReference type="NCBI Taxonomy" id="946122"/>
    <lineage>
        <taxon>Eukaryota</taxon>
        <taxon>Fungi</taxon>
        <taxon>Dikarya</taxon>
        <taxon>Basidiomycota</taxon>
        <taxon>Agaricomycotina</taxon>
        <taxon>Agaricomycetes</taxon>
        <taxon>Agaricomycetidae</taxon>
        <taxon>Agaricales</taxon>
        <taxon>Pluteineae</taxon>
        <taxon>Amanitaceae</taxon>
        <taxon>Amanita</taxon>
    </lineage>
</organism>
<dbReference type="AlphaFoldDB" id="A0A0C2XCE0"/>
<protein>
    <submittedName>
        <fullName evidence="1">Uncharacterized protein</fullName>
    </submittedName>
</protein>
<name>A0A0C2XCE0_AMAMK</name>
<dbReference type="HOGENOM" id="CLU_2891874_0_0_1"/>
<dbReference type="InParanoid" id="A0A0C2XCE0"/>
<sequence>MLSGAEQKQADTILTYSVRKVATNQIRKALSLVPLDPNHTDGRCHFVSSSVYGRLESRGKTVR</sequence>
<evidence type="ECO:0000313" key="2">
    <source>
        <dbReference type="Proteomes" id="UP000054549"/>
    </source>
</evidence>
<keyword evidence="2" id="KW-1185">Reference proteome</keyword>
<dbReference type="EMBL" id="KN818236">
    <property type="protein sequence ID" value="KIL66513.1"/>
    <property type="molecule type" value="Genomic_DNA"/>
</dbReference>
<proteinExistence type="predicted"/>